<accession>A0A2S7DLX9</accession>
<dbReference type="Proteomes" id="UP000239865">
    <property type="component" value="Unassembled WGS sequence"/>
</dbReference>
<sequence>MPSASRGGAADLQARAVRGCDVAVGSAIAMRHAGARALRRAGHRQRPTMVPHFFGDRPVHGREPLLWSPCLVLAAAFFIDVQGNRS</sequence>
<evidence type="ECO:0000313" key="1">
    <source>
        <dbReference type="EMBL" id="PPU74858.1"/>
    </source>
</evidence>
<reference evidence="1 2" key="1">
    <citation type="submission" date="2016-08" db="EMBL/GenBank/DDBJ databases">
        <authorList>
            <person name="Seilhamer J.J."/>
        </authorList>
    </citation>
    <scope>NUCLEOTIDE SEQUENCE [LARGE SCALE GENOMIC DNA]</scope>
    <source>
        <strain evidence="1 2">CFBP4644</strain>
    </source>
</reference>
<comment type="caution">
    <text evidence="1">The sequence shown here is derived from an EMBL/GenBank/DDBJ whole genome shotgun (WGS) entry which is preliminary data.</text>
</comment>
<protein>
    <submittedName>
        <fullName evidence="1">Uncharacterized protein</fullName>
    </submittedName>
</protein>
<proteinExistence type="predicted"/>
<organism evidence="1 2">
    <name type="scientific">Xanthomonas melonis</name>
    <dbReference type="NCBI Taxonomy" id="56456"/>
    <lineage>
        <taxon>Bacteria</taxon>
        <taxon>Pseudomonadati</taxon>
        <taxon>Pseudomonadota</taxon>
        <taxon>Gammaproteobacteria</taxon>
        <taxon>Lysobacterales</taxon>
        <taxon>Lysobacteraceae</taxon>
        <taxon>Xanthomonas</taxon>
    </lineage>
</organism>
<name>A0A2S7DLX9_9XANT</name>
<evidence type="ECO:0000313" key="2">
    <source>
        <dbReference type="Proteomes" id="UP000239865"/>
    </source>
</evidence>
<dbReference type="AlphaFoldDB" id="A0A2S7DLX9"/>
<dbReference type="EMBL" id="MDEH01000001">
    <property type="protein sequence ID" value="PPU74858.1"/>
    <property type="molecule type" value="Genomic_DNA"/>
</dbReference>
<gene>
    <name evidence="1" type="ORF">XmelCFBP4644_02825</name>
</gene>